<proteinExistence type="predicted"/>
<name>A0A917EHU9_9RHOB</name>
<dbReference type="AlphaFoldDB" id="A0A917EHU9"/>
<feature type="signal peptide" evidence="1">
    <location>
        <begin position="1"/>
        <end position="21"/>
    </location>
</feature>
<keyword evidence="3" id="KW-1185">Reference proteome</keyword>
<dbReference type="EMBL" id="BMFJ01000002">
    <property type="protein sequence ID" value="GGE42343.1"/>
    <property type="molecule type" value="Genomic_DNA"/>
</dbReference>
<gene>
    <name evidence="2" type="ORF">GCM10011360_32200</name>
</gene>
<comment type="caution">
    <text evidence="2">The sequence shown here is derived from an EMBL/GenBank/DDBJ whole genome shotgun (WGS) entry which is preliminary data.</text>
</comment>
<protein>
    <submittedName>
        <fullName evidence="2">Uncharacterized protein</fullName>
    </submittedName>
</protein>
<evidence type="ECO:0000256" key="1">
    <source>
        <dbReference type="SAM" id="SignalP"/>
    </source>
</evidence>
<reference evidence="3" key="1">
    <citation type="journal article" date="2019" name="Int. J. Syst. Evol. Microbiol.">
        <title>The Global Catalogue of Microorganisms (GCM) 10K type strain sequencing project: providing services to taxonomists for standard genome sequencing and annotation.</title>
        <authorList>
            <consortium name="The Broad Institute Genomics Platform"/>
            <consortium name="The Broad Institute Genome Sequencing Center for Infectious Disease"/>
            <person name="Wu L."/>
            <person name="Ma J."/>
        </authorList>
    </citation>
    <scope>NUCLEOTIDE SEQUENCE [LARGE SCALE GENOMIC DNA]</scope>
    <source>
        <strain evidence="3">CGMCC 1.12664</strain>
    </source>
</reference>
<sequence length="62" mass="6235">MKRISPRIVVAALASAVTLMATLLATTGADPSTGALATGGVCTLPLEPEPQPVCVPAPRKHS</sequence>
<dbReference type="RefSeq" id="WP_188478851.1">
    <property type="nucleotide sequence ID" value="NZ_BMFJ01000002.1"/>
</dbReference>
<keyword evidence="1" id="KW-0732">Signal</keyword>
<dbReference type="Proteomes" id="UP000612855">
    <property type="component" value="Unassembled WGS sequence"/>
</dbReference>
<evidence type="ECO:0000313" key="2">
    <source>
        <dbReference type="EMBL" id="GGE42343.1"/>
    </source>
</evidence>
<accession>A0A917EHU9</accession>
<evidence type="ECO:0000313" key="3">
    <source>
        <dbReference type="Proteomes" id="UP000612855"/>
    </source>
</evidence>
<organism evidence="2 3">
    <name type="scientific">Primorskyibacter flagellatus</name>
    <dbReference type="NCBI Taxonomy" id="1387277"/>
    <lineage>
        <taxon>Bacteria</taxon>
        <taxon>Pseudomonadati</taxon>
        <taxon>Pseudomonadota</taxon>
        <taxon>Alphaproteobacteria</taxon>
        <taxon>Rhodobacterales</taxon>
        <taxon>Roseobacteraceae</taxon>
        <taxon>Primorskyibacter</taxon>
    </lineage>
</organism>
<feature type="chain" id="PRO_5037618245" evidence="1">
    <location>
        <begin position="22"/>
        <end position="62"/>
    </location>
</feature>